<comment type="catalytic activity">
    <reaction evidence="18">
        <text>N-acetyl-L-aspartyl-L-glutamate(out) = N-acetyl-L-aspartyl-L-glutamate(in)</text>
        <dbReference type="Rhea" id="RHEA:72599"/>
        <dbReference type="ChEBI" id="CHEBI:76931"/>
    </reaction>
    <physiologicalReaction direction="left-to-right" evidence="18">
        <dbReference type="Rhea" id="RHEA:72600"/>
    </physiologicalReaction>
</comment>
<evidence type="ECO:0000256" key="14">
    <source>
        <dbReference type="ARBA" id="ARBA00023329"/>
    </source>
</evidence>
<evidence type="ECO:0000256" key="6">
    <source>
        <dbReference type="ARBA" id="ARBA00022475"/>
    </source>
</evidence>
<evidence type="ECO:0000256" key="16">
    <source>
        <dbReference type="ARBA" id="ARBA00050554"/>
    </source>
</evidence>
<accession>A0AAV4NHZ3</accession>
<comment type="catalytic activity">
    <reaction evidence="16">
        <text>L-aspartate(out) = L-aspartate(in)</text>
        <dbReference type="Rhea" id="RHEA:66332"/>
        <dbReference type="ChEBI" id="CHEBI:29991"/>
    </reaction>
    <physiologicalReaction direction="left-to-right" evidence="16">
        <dbReference type="Rhea" id="RHEA:66333"/>
    </physiologicalReaction>
</comment>
<dbReference type="GO" id="GO:0006820">
    <property type="term" value="P:monoatomic anion transport"/>
    <property type="evidence" value="ECO:0007669"/>
    <property type="project" value="TreeGrafter"/>
</dbReference>
<reference evidence="28 29" key="1">
    <citation type="submission" date="2021-06" db="EMBL/GenBank/DDBJ databases">
        <title>Caerostris darwini draft genome.</title>
        <authorList>
            <person name="Kono N."/>
            <person name="Arakawa K."/>
        </authorList>
    </citation>
    <scope>NUCLEOTIDE SEQUENCE [LARGE SCALE GENOMIC DNA]</scope>
</reference>
<feature type="transmembrane region" description="Helical" evidence="26">
    <location>
        <begin position="452"/>
        <end position="471"/>
    </location>
</feature>
<dbReference type="InterPro" id="IPR020846">
    <property type="entry name" value="MFS_dom"/>
</dbReference>
<feature type="domain" description="Major facilitator superfamily (MFS) profile" evidence="27">
    <location>
        <begin position="46"/>
        <end position="475"/>
    </location>
</feature>
<dbReference type="PROSITE" id="PS50850">
    <property type="entry name" value="MFS"/>
    <property type="match status" value="1"/>
</dbReference>
<dbReference type="InterPro" id="IPR011701">
    <property type="entry name" value="MFS"/>
</dbReference>
<feature type="transmembrane region" description="Helical" evidence="26">
    <location>
        <begin position="322"/>
        <end position="342"/>
    </location>
</feature>
<dbReference type="FunFam" id="1.20.1250.20:FF:000067">
    <property type="entry name" value="sialin isoform X2"/>
    <property type="match status" value="1"/>
</dbReference>
<evidence type="ECO:0000256" key="12">
    <source>
        <dbReference type="ARBA" id="ARBA00023180"/>
    </source>
</evidence>
<dbReference type="FunFam" id="1.20.1250.20:FF:000003">
    <property type="entry name" value="Solute carrier family 17 member 3"/>
    <property type="match status" value="1"/>
</dbReference>
<evidence type="ECO:0000256" key="19">
    <source>
        <dbReference type="ARBA" id="ARBA00051447"/>
    </source>
</evidence>
<sequence>MPKINEESHYIRRNRFEIPGVRYLFAASGFLGFCVIYSIRVNLNVAIVAMVNSTAVYDKDNETVTAECKTTSVPFSTNSTSYVPPKDGEFIWSPQMQGVILGSFYYGYCVSQVPGGRLAEMYSGKWVFGIGTVITALLTLLTPLAARCHVGLLIAIRSLEGLAQGITMPAMHSMLGRWLPDCEKNILSTIVYTGINIGTVAAMPLAGALCNSDWFGGWPSAFYVIGLFGCAWFILWCICVTDTPLTHPFISHKELKYITSNQKIELNRELPPIPWKKIATSVPFLALIITQVGQDWTFYTILNDLPTYFATMLHFKVEKSGFLSSFPYLLQTTVGIIVGLVADELIRRNLATTNFIRKFCNSVSGFGTALGLIAVILSGCDVTLNVTFFMCSMAIGGFCYSGYMLATLDLSPEYAGTLMGIANTISNLTGFIVPLIVGALTDHQQTLHQWRYVFGITVLVLASTTFVFVFFSSAKKQDWTETTPSNSVLIASSKELPFHAAVNALSVDFDFN</sequence>
<comment type="function">
    <text evidence="21">Receptor for CM101, a polysaccharide produced by group B Streptococcus with antipathoangiogenic properties.</text>
</comment>
<evidence type="ECO:0000256" key="10">
    <source>
        <dbReference type="ARBA" id="ARBA00023018"/>
    </source>
</evidence>
<evidence type="ECO:0000256" key="21">
    <source>
        <dbReference type="ARBA" id="ARBA00056891"/>
    </source>
</evidence>
<dbReference type="SUPFAM" id="SSF103473">
    <property type="entry name" value="MFS general substrate transporter"/>
    <property type="match status" value="1"/>
</dbReference>
<evidence type="ECO:0000256" key="9">
    <source>
        <dbReference type="ARBA" id="ARBA00022989"/>
    </source>
</evidence>
<dbReference type="GO" id="GO:0030672">
    <property type="term" value="C:synaptic vesicle membrane"/>
    <property type="evidence" value="ECO:0007669"/>
    <property type="project" value="UniProtKB-SubCell"/>
</dbReference>
<keyword evidence="10" id="KW-0770">Synapse</keyword>
<keyword evidence="7 26" id="KW-0812">Transmembrane</keyword>
<keyword evidence="14" id="KW-0968">Cytoplasmic vesicle</keyword>
<evidence type="ECO:0000256" key="4">
    <source>
        <dbReference type="ARBA" id="ARBA00004656"/>
    </source>
</evidence>
<feature type="transmembrane region" description="Helical" evidence="26">
    <location>
        <begin position="221"/>
        <end position="241"/>
    </location>
</feature>
<comment type="catalytic activity">
    <reaction evidence="20">
        <text>D-glucuronate(out) + H(+)(out) = D-glucuronate(in) + H(+)(in)</text>
        <dbReference type="Rhea" id="RHEA:72591"/>
        <dbReference type="ChEBI" id="CHEBI:15378"/>
        <dbReference type="ChEBI" id="CHEBI:58720"/>
    </reaction>
    <physiologicalReaction direction="left-to-right" evidence="20">
        <dbReference type="Rhea" id="RHEA:72592"/>
    </physiologicalReaction>
</comment>
<evidence type="ECO:0000256" key="18">
    <source>
        <dbReference type="ARBA" id="ARBA00051403"/>
    </source>
</evidence>
<evidence type="ECO:0000256" key="5">
    <source>
        <dbReference type="ARBA" id="ARBA00022448"/>
    </source>
</evidence>
<dbReference type="InterPro" id="IPR036259">
    <property type="entry name" value="MFS_trans_sf"/>
</dbReference>
<evidence type="ECO:0000256" key="13">
    <source>
        <dbReference type="ARBA" id="ARBA00023228"/>
    </source>
</evidence>
<evidence type="ECO:0000256" key="1">
    <source>
        <dbReference type="ARBA" id="ARBA00004432"/>
    </source>
</evidence>
<dbReference type="GO" id="GO:0016323">
    <property type="term" value="C:basolateral plasma membrane"/>
    <property type="evidence" value="ECO:0007669"/>
    <property type="project" value="UniProtKB-SubCell"/>
</dbReference>
<evidence type="ECO:0000256" key="23">
    <source>
        <dbReference type="ARBA" id="ARBA00080244"/>
    </source>
</evidence>
<keyword evidence="11 26" id="KW-0472">Membrane</keyword>
<feature type="transmembrane region" description="Helical" evidence="26">
    <location>
        <begin position="186"/>
        <end position="209"/>
    </location>
</feature>
<name>A0AAV4NHZ3_9ARAC</name>
<evidence type="ECO:0000256" key="25">
    <source>
        <dbReference type="ARBA" id="ARBA00081925"/>
    </source>
</evidence>
<evidence type="ECO:0000256" key="15">
    <source>
        <dbReference type="ARBA" id="ARBA00050101"/>
    </source>
</evidence>
<proteinExistence type="predicted"/>
<evidence type="ECO:0000256" key="7">
    <source>
        <dbReference type="ARBA" id="ARBA00022692"/>
    </source>
</evidence>
<keyword evidence="5" id="KW-0813">Transport</keyword>
<dbReference type="PANTHER" id="PTHR11662:SF399">
    <property type="entry name" value="FI19708P1-RELATED"/>
    <property type="match status" value="1"/>
</dbReference>
<dbReference type="CDD" id="cd17318">
    <property type="entry name" value="MFS_SLC17"/>
    <property type="match status" value="1"/>
</dbReference>
<comment type="subcellular location">
    <subcellularLocation>
        <location evidence="2">Basolateral cell membrane</location>
        <topology evidence="2">Multi-pass membrane protein</topology>
    </subcellularLocation>
    <subcellularLocation>
        <location evidence="3">Cytoplasmic vesicle</location>
        <location evidence="3">Secretory vesicle membrane</location>
        <topology evidence="3">Multi-pass membrane protein</topology>
    </subcellularLocation>
    <subcellularLocation>
        <location evidence="1">Cytoplasmic vesicle</location>
        <location evidence="1">Secretory vesicle</location>
        <location evidence="1">Synaptic vesicle membrane</location>
    </subcellularLocation>
    <subcellularLocation>
        <location evidence="4">Lysosome membrane</location>
    </subcellularLocation>
</comment>
<feature type="transmembrane region" description="Helical" evidence="26">
    <location>
        <begin position="363"/>
        <end position="380"/>
    </location>
</feature>
<evidence type="ECO:0000256" key="2">
    <source>
        <dbReference type="ARBA" id="ARBA00004554"/>
    </source>
</evidence>
<evidence type="ECO:0000256" key="26">
    <source>
        <dbReference type="SAM" id="Phobius"/>
    </source>
</evidence>
<dbReference type="GO" id="GO:0005765">
    <property type="term" value="C:lysosomal membrane"/>
    <property type="evidence" value="ECO:0007669"/>
    <property type="project" value="UniProtKB-SubCell"/>
</dbReference>
<feature type="transmembrane region" description="Helical" evidence="26">
    <location>
        <begin position="21"/>
        <end position="39"/>
    </location>
</feature>
<comment type="caution">
    <text evidence="28">The sequence shown here is derived from an EMBL/GenBank/DDBJ whole genome shotgun (WGS) entry which is preliminary data.</text>
</comment>
<dbReference type="EMBL" id="BPLQ01001554">
    <property type="protein sequence ID" value="GIX82932.1"/>
    <property type="molecule type" value="Genomic_DNA"/>
</dbReference>
<keyword evidence="13" id="KW-0458">Lysosome</keyword>
<evidence type="ECO:0000256" key="20">
    <source>
        <dbReference type="ARBA" id="ARBA00051612"/>
    </source>
</evidence>
<comment type="catalytic activity">
    <reaction evidence="17">
        <text>N-acetylneuraminate(in) + H(+)(in) = N-acetylneuraminate(out) + H(+)(out)</text>
        <dbReference type="Rhea" id="RHEA:28987"/>
        <dbReference type="ChEBI" id="CHEBI:15378"/>
        <dbReference type="ChEBI" id="CHEBI:35418"/>
    </reaction>
    <physiologicalReaction direction="right-to-left" evidence="17">
        <dbReference type="Rhea" id="RHEA:28989"/>
    </physiologicalReaction>
</comment>
<gene>
    <name evidence="28" type="primary">SLC17A5</name>
    <name evidence="28" type="ORF">CDAR_209861</name>
</gene>
<keyword evidence="12" id="KW-0325">Glycoprotein</keyword>
<dbReference type="GO" id="GO:0046942">
    <property type="term" value="P:carboxylic acid transport"/>
    <property type="evidence" value="ECO:0007669"/>
    <property type="project" value="UniProtKB-ARBA"/>
</dbReference>
<dbReference type="Gene3D" id="1.20.1250.20">
    <property type="entry name" value="MFS general substrate transporter like domains"/>
    <property type="match status" value="2"/>
</dbReference>
<evidence type="ECO:0000313" key="28">
    <source>
        <dbReference type="EMBL" id="GIX82932.1"/>
    </source>
</evidence>
<organism evidence="28 29">
    <name type="scientific">Caerostris darwini</name>
    <dbReference type="NCBI Taxonomy" id="1538125"/>
    <lineage>
        <taxon>Eukaryota</taxon>
        <taxon>Metazoa</taxon>
        <taxon>Ecdysozoa</taxon>
        <taxon>Arthropoda</taxon>
        <taxon>Chelicerata</taxon>
        <taxon>Arachnida</taxon>
        <taxon>Araneae</taxon>
        <taxon>Araneomorphae</taxon>
        <taxon>Entelegynae</taxon>
        <taxon>Araneoidea</taxon>
        <taxon>Araneidae</taxon>
        <taxon>Caerostris</taxon>
    </lineage>
</organism>
<keyword evidence="29" id="KW-1185">Reference proteome</keyword>
<evidence type="ECO:0000256" key="17">
    <source>
        <dbReference type="ARBA" id="ARBA00050625"/>
    </source>
</evidence>
<evidence type="ECO:0000313" key="29">
    <source>
        <dbReference type="Proteomes" id="UP001054837"/>
    </source>
</evidence>
<dbReference type="PANTHER" id="PTHR11662">
    <property type="entry name" value="SOLUTE CARRIER FAMILY 17"/>
    <property type="match status" value="1"/>
</dbReference>
<feature type="transmembrane region" description="Helical" evidence="26">
    <location>
        <begin position="126"/>
        <end position="146"/>
    </location>
</feature>
<feature type="transmembrane region" description="Helical" evidence="26">
    <location>
        <begin position="418"/>
        <end position="440"/>
    </location>
</feature>
<dbReference type="InterPro" id="IPR050382">
    <property type="entry name" value="MFS_Na/Anion_cotransporter"/>
</dbReference>
<dbReference type="Pfam" id="PF07690">
    <property type="entry name" value="MFS_1"/>
    <property type="match status" value="1"/>
</dbReference>
<comment type="catalytic activity">
    <reaction evidence="19">
        <text>L-glutamate(out) = L-glutamate(in)</text>
        <dbReference type="Rhea" id="RHEA:66336"/>
        <dbReference type="ChEBI" id="CHEBI:29985"/>
    </reaction>
    <physiologicalReaction direction="left-to-right" evidence="19">
        <dbReference type="Rhea" id="RHEA:66337"/>
    </physiologicalReaction>
</comment>
<feature type="transmembrane region" description="Helical" evidence="26">
    <location>
        <begin position="386"/>
        <end position="406"/>
    </location>
</feature>
<keyword evidence="8" id="KW-0769">Symport</keyword>
<evidence type="ECO:0000256" key="8">
    <source>
        <dbReference type="ARBA" id="ARBA00022847"/>
    </source>
</evidence>
<comment type="catalytic activity">
    <reaction evidence="15">
        <text>2 nitrate(out) + H(+)(out) = 2 nitrate(in) + H(+)(in)</text>
        <dbReference type="Rhea" id="RHEA:71539"/>
        <dbReference type="ChEBI" id="CHEBI:15378"/>
        <dbReference type="ChEBI" id="CHEBI:17632"/>
    </reaction>
    <physiologicalReaction direction="left-to-right" evidence="15">
        <dbReference type="Rhea" id="RHEA:71540"/>
    </physiologicalReaction>
</comment>
<dbReference type="Proteomes" id="UP001054837">
    <property type="component" value="Unassembled WGS sequence"/>
</dbReference>
<evidence type="ECO:0000256" key="11">
    <source>
        <dbReference type="ARBA" id="ARBA00023136"/>
    </source>
</evidence>
<evidence type="ECO:0000256" key="24">
    <source>
        <dbReference type="ARBA" id="ARBA00081195"/>
    </source>
</evidence>
<keyword evidence="6" id="KW-1003">Cell membrane</keyword>
<evidence type="ECO:0000256" key="3">
    <source>
        <dbReference type="ARBA" id="ARBA00004638"/>
    </source>
</evidence>
<dbReference type="GO" id="GO:0015293">
    <property type="term" value="F:symporter activity"/>
    <property type="evidence" value="ECO:0007669"/>
    <property type="project" value="UniProtKB-KW"/>
</dbReference>
<protein>
    <recommendedName>
        <fullName evidence="22">Sialin</fullName>
    </recommendedName>
    <alternativeName>
        <fullName evidence="25">H(+)/nitrate cotransporter</fullName>
    </alternativeName>
    <alternativeName>
        <fullName evidence="23">H(+)/sialic acid cotransporter</fullName>
    </alternativeName>
    <alternativeName>
        <fullName evidence="24">Vesicular excitatory amino acid transporter</fullName>
    </alternativeName>
</protein>
<evidence type="ECO:0000256" key="22">
    <source>
        <dbReference type="ARBA" id="ARBA00069713"/>
    </source>
</evidence>
<dbReference type="AlphaFoldDB" id="A0AAV4NHZ3"/>
<evidence type="ECO:0000259" key="27">
    <source>
        <dbReference type="PROSITE" id="PS50850"/>
    </source>
</evidence>
<keyword evidence="9 26" id="KW-1133">Transmembrane helix</keyword>